<evidence type="ECO:0000313" key="1">
    <source>
        <dbReference type="EMBL" id="GAH02159.1"/>
    </source>
</evidence>
<name>X1DAR1_9ZZZZ</name>
<sequence length="90" mass="10783">MEQLFTCKRKIPEFTANNYYYLDVRLLTFSRKWRFRLIRYRYMTGPDKIYKADNAKSNLGVSMETNINPRTTANMVMNGTRSLKRMSLKL</sequence>
<gene>
    <name evidence="1" type="ORF">S01H4_49771</name>
</gene>
<proteinExistence type="predicted"/>
<protein>
    <submittedName>
        <fullName evidence="1">Uncharacterized protein</fullName>
    </submittedName>
</protein>
<comment type="caution">
    <text evidence="1">The sequence shown here is derived from an EMBL/GenBank/DDBJ whole genome shotgun (WGS) entry which is preliminary data.</text>
</comment>
<accession>X1DAR1</accession>
<organism evidence="1">
    <name type="scientific">marine sediment metagenome</name>
    <dbReference type="NCBI Taxonomy" id="412755"/>
    <lineage>
        <taxon>unclassified sequences</taxon>
        <taxon>metagenomes</taxon>
        <taxon>ecological metagenomes</taxon>
    </lineage>
</organism>
<reference evidence="1" key="1">
    <citation type="journal article" date="2014" name="Front. Microbiol.">
        <title>High frequency of phylogenetically diverse reductive dehalogenase-homologous genes in deep subseafloor sedimentary metagenomes.</title>
        <authorList>
            <person name="Kawai M."/>
            <person name="Futagami T."/>
            <person name="Toyoda A."/>
            <person name="Takaki Y."/>
            <person name="Nishi S."/>
            <person name="Hori S."/>
            <person name="Arai W."/>
            <person name="Tsubouchi T."/>
            <person name="Morono Y."/>
            <person name="Uchiyama I."/>
            <person name="Ito T."/>
            <person name="Fujiyama A."/>
            <person name="Inagaki F."/>
            <person name="Takami H."/>
        </authorList>
    </citation>
    <scope>NUCLEOTIDE SEQUENCE</scope>
    <source>
        <strain evidence="1">Expedition CK06-06</strain>
    </source>
</reference>
<dbReference type="EMBL" id="BART01028187">
    <property type="protein sequence ID" value="GAH02159.1"/>
    <property type="molecule type" value="Genomic_DNA"/>
</dbReference>
<dbReference type="AlphaFoldDB" id="X1DAR1"/>